<gene>
    <name evidence="1" type="ORF">DERYTH_LOCUS13674</name>
</gene>
<dbReference type="InterPro" id="IPR031052">
    <property type="entry name" value="FHY3/FAR1"/>
</dbReference>
<reference evidence="1" key="1">
    <citation type="submission" date="2021-06" db="EMBL/GenBank/DDBJ databases">
        <authorList>
            <person name="Kallberg Y."/>
            <person name="Tangrot J."/>
            <person name="Rosling A."/>
        </authorList>
    </citation>
    <scope>NUCLEOTIDE SEQUENCE</scope>
    <source>
        <strain evidence="1">MA453B</strain>
    </source>
</reference>
<organism evidence="1 2">
    <name type="scientific">Dentiscutata erythropus</name>
    <dbReference type="NCBI Taxonomy" id="1348616"/>
    <lineage>
        <taxon>Eukaryota</taxon>
        <taxon>Fungi</taxon>
        <taxon>Fungi incertae sedis</taxon>
        <taxon>Mucoromycota</taxon>
        <taxon>Glomeromycotina</taxon>
        <taxon>Glomeromycetes</taxon>
        <taxon>Diversisporales</taxon>
        <taxon>Gigasporaceae</taxon>
        <taxon>Dentiscutata</taxon>
    </lineage>
</organism>
<dbReference type="AlphaFoldDB" id="A0A9N9N901"/>
<evidence type="ECO:0000313" key="2">
    <source>
        <dbReference type="Proteomes" id="UP000789405"/>
    </source>
</evidence>
<accession>A0A9N9N901</accession>
<feature type="non-terminal residue" evidence="1">
    <location>
        <position position="451"/>
    </location>
</feature>
<comment type="caution">
    <text evidence="1">The sequence shown here is derived from an EMBL/GenBank/DDBJ whole genome shotgun (WGS) entry which is preliminary data.</text>
</comment>
<name>A0A9N9N901_9GLOM</name>
<dbReference type="GO" id="GO:0006355">
    <property type="term" value="P:regulation of DNA-templated transcription"/>
    <property type="evidence" value="ECO:0007669"/>
    <property type="project" value="InterPro"/>
</dbReference>
<sequence length="451" mass="52719">MDLDHSEDNVDITEYFEESYNKDVSDIANNIESLSLKKGDSFDDFDKAEVYIHTAESGKEVRKRTILRKHSGLFKPKNAEKPNNSAQIQCQWHVNLSRPSKSNDDFRVFVTTLNDNHNHDLSPEAIQFEKDKQFTEEMREEINFLVTKCRLGATMLRRILKEKFTSHPIFAKDLYVEIQRCPRVFVTDGDPAMERAVILEYQETQHLFCIWHIKENIKKMLRKKLGDQFDNFYCKFWQCRNADTPQIFEYHWNQLIGFSDAKLYLEHQLYNRHFSWACAFTAMIFTLGIQTTSFVESQNACIKRVLENSNTSLCELGKVLMERSKEEQKRKQFEEWKRGVPSTTNATTIFPSIESLAKRYLRPNVANFLVEQMKESLYYTASCATVEEIESLTSYEPSQSEDIDDEPDAIVLCAIYLLKRLERTSIVEIWKISRVTSQGVNHFIFLLSDGS</sequence>
<dbReference type="PANTHER" id="PTHR31669">
    <property type="entry name" value="PROTEIN FAR1-RELATED SEQUENCE 10-RELATED"/>
    <property type="match status" value="1"/>
</dbReference>
<dbReference type="OrthoDB" id="2441179at2759"/>
<dbReference type="Proteomes" id="UP000789405">
    <property type="component" value="Unassembled WGS sequence"/>
</dbReference>
<dbReference type="PANTHER" id="PTHR31669:SF251">
    <property type="entry name" value="PROTEIN FAR1-RELATED SEQUENCE"/>
    <property type="match status" value="1"/>
</dbReference>
<evidence type="ECO:0000313" key="1">
    <source>
        <dbReference type="EMBL" id="CAG8712235.1"/>
    </source>
</evidence>
<keyword evidence="2" id="KW-1185">Reference proteome</keyword>
<protein>
    <submittedName>
        <fullName evidence="1">5654_t:CDS:1</fullName>
    </submittedName>
</protein>
<proteinExistence type="predicted"/>
<dbReference type="EMBL" id="CAJVPY010009779">
    <property type="protein sequence ID" value="CAG8712235.1"/>
    <property type="molecule type" value="Genomic_DNA"/>
</dbReference>